<sequence length="107" mass="11879">MTYPLEQMIGISHANTQLVRKLADIGYSNWEEHVRMGGRFTSAFADQFKGLTPGTIPTLKSETVSGLFDDFVQKRTAAFADTKAAWDEWRSCCAEVMSKPTGVERSG</sequence>
<dbReference type="AlphaFoldDB" id="A0A2T4YLE1"/>
<evidence type="ECO:0000313" key="1">
    <source>
        <dbReference type="EMBL" id="PTM43776.1"/>
    </source>
</evidence>
<dbReference type="EMBL" id="PZZL01000044">
    <property type="protein sequence ID" value="PTM43776.1"/>
    <property type="molecule type" value="Genomic_DNA"/>
</dbReference>
<reference evidence="1 2" key="1">
    <citation type="submission" date="2018-04" db="EMBL/GenBank/DDBJ databases">
        <title>Genomic Encyclopedia of Archaeal and Bacterial Type Strains, Phase II (KMG-II): from individual species to whole genera.</title>
        <authorList>
            <person name="Goeker M."/>
        </authorList>
    </citation>
    <scope>NUCLEOTIDE SEQUENCE [LARGE SCALE GENOMIC DNA]</scope>
    <source>
        <strain evidence="1 2">DSM 25521</strain>
    </source>
</reference>
<dbReference type="Proteomes" id="UP000241808">
    <property type="component" value="Unassembled WGS sequence"/>
</dbReference>
<dbReference type="OrthoDB" id="7477053at2"/>
<organism evidence="1 2">
    <name type="scientific">Phreatobacter oligotrophus</name>
    <dbReference type="NCBI Taxonomy" id="1122261"/>
    <lineage>
        <taxon>Bacteria</taxon>
        <taxon>Pseudomonadati</taxon>
        <taxon>Pseudomonadota</taxon>
        <taxon>Alphaproteobacteria</taxon>
        <taxon>Hyphomicrobiales</taxon>
        <taxon>Phreatobacteraceae</taxon>
        <taxon>Phreatobacter</taxon>
    </lineage>
</organism>
<keyword evidence="2" id="KW-1185">Reference proteome</keyword>
<protein>
    <submittedName>
        <fullName evidence="1">Uncharacterized protein</fullName>
    </submittedName>
</protein>
<evidence type="ECO:0000313" key="2">
    <source>
        <dbReference type="Proteomes" id="UP000241808"/>
    </source>
</evidence>
<dbReference type="RefSeq" id="WP_057196280.1">
    <property type="nucleotide sequence ID" value="NZ_PZZL01000044.1"/>
</dbReference>
<accession>A0A2T4YLE1</accession>
<comment type="caution">
    <text evidence="1">The sequence shown here is derived from an EMBL/GenBank/DDBJ whole genome shotgun (WGS) entry which is preliminary data.</text>
</comment>
<gene>
    <name evidence="1" type="ORF">C8P69_1443</name>
</gene>
<proteinExistence type="predicted"/>
<name>A0A2T4YLE1_9HYPH</name>